<evidence type="ECO:0000256" key="3">
    <source>
        <dbReference type="ARBA" id="ARBA00022989"/>
    </source>
</evidence>
<name>A0ABD2JM84_9BILA</name>
<accession>A0ABD2JM84</accession>
<dbReference type="InterPro" id="IPR017452">
    <property type="entry name" value="GPCR_Rhodpsn_7TM"/>
</dbReference>
<feature type="transmembrane region" description="Helical" evidence="6">
    <location>
        <begin position="118"/>
        <end position="142"/>
    </location>
</feature>
<dbReference type="SUPFAM" id="SSF81321">
    <property type="entry name" value="Family A G protein-coupled receptor-like"/>
    <property type="match status" value="1"/>
</dbReference>
<evidence type="ECO:0000313" key="8">
    <source>
        <dbReference type="EMBL" id="KAL3091739.1"/>
    </source>
</evidence>
<dbReference type="PANTHER" id="PTHR46273">
    <property type="entry name" value="MYOSUPPRESSIN RECEPTOR 1, ISOFORM B-RELATED"/>
    <property type="match status" value="1"/>
</dbReference>
<gene>
    <name evidence="8" type="ORF">niasHT_024321</name>
</gene>
<feature type="transmembrane region" description="Helical" evidence="6">
    <location>
        <begin position="306"/>
        <end position="328"/>
    </location>
</feature>
<keyword evidence="3 6" id="KW-1133">Transmembrane helix</keyword>
<evidence type="ECO:0000256" key="4">
    <source>
        <dbReference type="ARBA" id="ARBA00023136"/>
    </source>
</evidence>
<keyword evidence="4 6" id="KW-0472">Membrane</keyword>
<dbReference type="Pfam" id="PF10324">
    <property type="entry name" value="7TM_GPCR_Srw"/>
    <property type="match status" value="1"/>
</dbReference>
<dbReference type="InterPro" id="IPR019427">
    <property type="entry name" value="7TM_GPCR_serpentine_rcpt_Srw"/>
</dbReference>
<feature type="transmembrane region" description="Helical" evidence="6">
    <location>
        <begin position="163"/>
        <end position="181"/>
    </location>
</feature>
<evidence type="ECO:0000256" key="2">
    <source>
        <dbReference type="ARBA" id="ARBA00022692"/>
    </source>
</evidence>
<organism evidence="8 9">
    <name type="scientific">Heterodera trifolii</name>
    <dbReference type="NCBI Taxonomy" id="157864"/>
    <lineage>
        <taxon>Eukaryota</taxon>
        <taxon>Metazoa</taxon>
        <taxon>Ecdysozoa</taxon>
        <taxon>Nematoda</taxon>
        <taxon>Chromadorea</taxon>
        <taxon>Rhabditida</taxon>
        <taxon>Tylenchina</taxon>
        <taxon>Tylenchomorpha</taxon>
        <taxon>Tylenchoidea</taxon>
        <taxon>Heteroderidae</taxon>
        <taxon>Heteroderinae</taxon>
        <taxon>Heterodera</taxon>
    </lineage>
</organism>
<dbReference type="GO" id="GO:0016020">
    <property type="term" value="C:membrane"/>
    <property type="evidence" value="ECO:0007669"/>
    <property type="project" value="UniProtKB-SubCell"/>
</dbReference>
<feature type="transmembrane region" description="Helical" evidence="6">
    <location>
        <begin position="268"/>
        <end position="294"/>
    </location>
</feature>
<evidence type="ECO:0000259" key="7">
    <source>
        <dbReference type="PROSITE" id="PS50262"/>
    </source>
</evidence>
<dbReference type="AlphaFoldDB" id="A0ABD2JM84"/>
<dbReference type="EMBL" id="JBICBT010000941">
    <property type="protein sequence ID" value="KAL3091739.1"/>
    <property type="molecule type" value="Genomic_DNA"/>
</dbReference>
<feature type="transmembrane region" description="Helical" evidence="6">
    <location>
        <begin position="77"/>
        <end position="98"/>
    </location>
</feature>
<dbReference type="Proteomes" id="UP001620626">
    <property type="component" value="Unassembled WGS sequence"/>
</dbReference>
<keyword evidence="9" id="KW-1185">Reference proteome</keyword>
<dbReference type="PANTHER" id="PTHR46273:SF2">
    <property type="entry name" value="G-PROTEIN COUPLED RECEPTORS FAMILY 1 PROFILE DOMAIN-CONTAINING PROTEIN"/>
    <property type="match status" value="1"/>
</dbReference>
<feature type="transmembrane region" description="Helical" evidence="6">
    <location>
        <begin position="40"/>
        <end position="65"/>
    </location>
</feature>
<evidence type="ECO:0000256" key="1">
    <source>
        <dbReference type="ARBA" id="ARBA00004370"/>
    </source>
</evidence>
<dbReference type="PROSITE" id="PS50262">
    <property type="entry name" value="G_PROTEIN_RECEP_F1_2"/>
    <property type="match status" value="1"/>
</dbReference>
<reference evidence="8 9" key="1">
    <citation type="submission" date="2024-10" db="EMBL/GenBank/DDBJ databases">
        <authorList>
            <person name="Kim D."/>
        </authorList>
    </citation>
    <scope>NUCLEOTIDE SEQUENCE [LARGE SCALE GENOMIC DNA]</scope>
    <source>
        <strain evidence="8">BH-2024</strain>
    </source>
</reference>
<evidence type="ECO:0000256" key="5">
    <source>
        <dbReference type="SAM" id="MobiDB-lite"/>
    </source>
</evidence>
<comment type="subcellular location">
    <subcellularLocation>
        <location evidence="1">Membrane</location>
    </subcellularLocation>
</comment>
<feature type="domain" description="G-protein coupled receptors family 1 profile" evidence="7">
    <location>
        <begin position="56"/>
        <end position="325"/>
    </location>
</feature>
<feature type="transmembrane region" description="Helical" evidence="6">
    <location>
        <begin position="216"/>
        <end position="240"/>
    </location>
</feature>
<protein>
    <recommendedName>
        <fullName evidence="7">G-protein coupled receptors family 1 profile domain-containing protein</fullName>
    </recommendedName>
</protein>
<proteinExistence type="predicted"/>
<feature type="compositionally biased region" description="Basic residues" evidence="5">
    <location>
        <begin position="358"/>
        <end position="376"/>
    </location>
</feature>
<evidence type="ECO:0000256" key="6">
    <source>
        <dbReference type="SAM" id="Phobius"/>
    </source>
</evidence>
<keyword evidence="2 6" id="KW-0812">Transmembrane</keyword>
<feature type="compositionally biased region" description="Low complexity" evidence="5">
    <location>
        <begin position="401"/>
        <end position="410"/>
    </location>
</feature>
<feature type="region of interest" description="Disordered" evidence="5">
    <location>
        <begin position="358"/>
        <end position="421"/>
    </location>
</feature>
<dbReference type="Gene3D" id="1.20.1070.10">
    <property type="entry name" value="Rhodopsin 7-helix transmembrane proteins"/>
    <property type="match status" value="1"/>
</dbReference>
<evidence type="ECO:0000313" key="9">
    <source>
        <dbReference type="Proteomes" id="UP001620626"/>
    </source>
</evidence>
<dbReference type="CDD" id="cd14978">
    <property type="entry name" value="7tmA_FMRFamide_R-like"/>
    <property type="match status" value="1"/>
</dbReference>
<sequence>MELLVNDLCEATPELFSRNSTLQLTVIQWLATVSQLYNNYVHACLCLLICPLGILANFVHILVLTRRRMRRCAVNNCLMGIAICDICTMSTYLVYILYFEVYAKVYETNISHFWATYLHFHATVSICLHTITLYTCVTMALIRWRVMSQPYSMIVQPAMAWKIFALVTVLVALFCVPTYLVHEVVKFRYSDGTVFFTVDISEWARTDRCHYLKTNLFIIGIVLKAIPCFLLLWFTTALMFKLRENNAKRALLLRDKSKKMRNYDRTTFTLIVMLGVFLMTELPQGILTILNGIFTNDVHSVFYMNLANLLDILSLINCYVGFMAYCFLCSKYRQTFVMMILTTLDSYRKLGCSEKCRQQRHRQHSQHGTRNRHNGLLRRAGNGTAHSASKVPICEPTTIGSAQSSSIQSIEDPSAGQIGEREKKMELVVTMNGRLSDEQFGQTTDTHL</sequence>
<comment type="caution">
    <text evidence="8">The sequence shown here is derived from an EMBL/GenBank/DDBJ whole genome shotgun (WGS) entry which is preliminary data.</text>
</comment>
<dbReference type="InterPro" id="IPR053219">
    <property type="entry name" value="GPCR_Dmsr-1"/>
</dbReference>